<dbReference type="InterPro" id="IPR027417">
    <property type="entry name" value="P-loop_NTPase"/>
</dbReference>
<dbReference type="OrthoDB" id="9775250at2"/>
<dbReference type="Proteomes" id="UP000184387">
    <property type="component" value="Unassembled WGS sequence"/>
</dbReference>
<dbReference type="PANTHER" id="PTHR43820:SF4">
    <property type="entry name" value="HIGH-AFFINITY BRANCHED-CHAIN AMINO ACID TRANSPORT ATP-BINDING PROTEIN LIVF"/>
    <property type="match status" value="1"/>
</dbReference>
<evidence type="ECO:0000313" key="7">
    <source>
        <dbReference type="EMBL" id="SHK11335.1"/>
    </source>
</evidence>
<dbReference type="SUPFAM" id="SSF52540">
    <property type="entry name" value="P-loop containing nucleoside triphosphate hydrolases"/>
    <property type="match status" value="1"/>
</dbReference>
<comment type="similarity">
    <text evidence="1">Belongs to the ABC transporter superfamily.</text>
</comment>
<dbReference type="SMART" id="SM00382">
    <property type="entry name" value="AAA"/>
    <property type="match status" value="1"/>
</dbReference>
<evidence type="ECO:0000259" key="6">
    <source>
        <dbReference type="PROSITE" id="PS50893"/>
    </source>
</evidence>
<dbReference type="Gene3D" id="3.40.50.300">
    <property type="entry name" value="P-loop containing nucleotide triphosphate hydrolases"/>
    <property type="match status" value="1"/>
</dbReference>
<keyword evidence="8" id="KW-1185">Reference proteome</keyword>
<dbReference type="InterPro" id="IPR017871">
    <property type="entry name" value="ABC_transporter-like_CS"/>
</dbReference>
<dbReference type="InterPro" id="IPR052156">
    <property type="entry name" value="BCAA_Transport_ATP-bd_LivF"/>
</dbReference>
<dbReference type="CDD" id="cd03224">
    <property type="entry name" value="ABC_TM1139_LivF_branched"/>
    <property type="match status" value="1"/>
</dbReference>
<evidence type="ECO:0000256" key="4">
    <source>
        <dbReference type="ARBA" id="ARBA00022840"/>
    </source>
</evidence>
<keyword evidence="2" id="KW-0813">Transport</keyword>
<dbReference type="STRING" id="198092.SAMN02745194_04198"/>
<dbReference type="EMBL" id="FQZF01000032">
    <property type="protein sequence ID" value="SHK11335.1"/>
    <property type="molecule type" value="Genomic_DNA"/>
</dbReference>
<dbReference type="PANTHER" id="PTHR43820">
    <property type="entry name" value="HIGH-AFFINITY BRANCHED-CHAIN AMINO ACID TRANSPORT ATP-BINDING PROTEIN LIVF"/>
    <property type="match status" value="1"/>
</dbReference>
<feature type="domain" description="ABC transporter" evidence="6">
    <location>
        <begin position="2"/>
        <end position="233"/>
    </location>
</feature>
<protein>
    <submittedName>
        <fullName evidence="7">Branched-chain amino acid transport system ATP-binding protein</fullName>
    </submittedName>
</protein>
<dbReference type="InterPro" id="IPR003593">
    <property type="entry name" value="AAA+_ATPase"/>
</dbReference>
<dbReference type="PROSITE" id="PS00211">
    <property type="entry name" value="ABC_TRANSPORTER_1"/>
    <property type="match status" value="1"/>
</dbReference>
<dbReference type="PROSITE" id="PS50893">
    <property type="entry name" value="ABC_TRANSPORTER_2"/>
    <property type="match status" value="1"/>
</dbReference>
<evidence type="ECO:0000256" key="1">
    <source>
        <dbReference type="ARBA" id="ARBA00005417"/>
    </source>
</evidence>
<organism evidence="7 8">
    <name type="scientific">Muricoccus roseus</name>
    <dbReference type="NCBI Taxonomy" id="198092"/>
    <lineage>
        <taxon>Bacteria</taxon>
        <taxon>Pseudomonadati</taxon>
        <taxon>Pseudomonadota</taxon>
        <taxon>Alphaproteobacteria</taxon>
        <taxon>Acetobacterales</taxon>
        <taxon>Roseomonadaceae</taxon>
        <taxon>Muricoccus</taxon>
    </lineage>
</organism>
<dbReference type="GO" id="GO:0005524">
    <property type="term" value="F:ATP binding"/>
    <property type="evidence" value="ECO:0007669"/>
    <property type="project" value="UniProtKB-KW"/>
</dbReference>
<dbReference type="AlphaFoldDB" id="A0A1M6PTU3"/>
<dbReference type="GO" id="GO:0015658">
    <property type="term" value="F:branched-chain amino acid transmembrane transporter activity"/>
    <property type="evidence" value="ECO:0007669"/>
    <property type="project" value="TreeGrafter"/>
</dbReference>
<keyword evidence="4 7" id="KW-0067">ATP-binding</keyword>
<keyword evidence="3" id="KW-0547">Nucleotide-binding</keyword>
<dbReference type="Pfam" id="PF00005">
    <property type="entry name" value="ABC_tran"/>
    <property type="match status" value="1"/>
</dbReference>
<dbReference type="RefSeq" id="WP_073138394.1">
    <property type="nucleotide sequence ID" value="NZ_FQZF01000032.1"/>
</dbReference>
<name>A0A1M6PTU3_9PROT</name>
<evidence type="ECO:0000256" key="5">
    <source>
        <dbReference type="ARBA" id="ARBA00022970"/>
    </source>
</evidence>
<evidence type="ECO:0000256" key="3">
    <source>
        <dbReference type="ARBA" id="ARBA00022741"/>
    </source>
</evidence>
<gene>
    <name evidence="7" type="ORF">SAMN02745194_04198</name>
</gene>
<keyword evidence="5" id="KW-0029">Amino-acid transport</keyword>
<dbReference type="GO" id="GO:0016887">
    <property type="term" value="F:ATP hydrolysis activity"/>
    <property type="evidence" value="ECO:0007669"/>
    <property type="project" value="InterPro"/>
</dbReference>
<evidence type="ECO:0000256" key="2">
    <source>
        <dbReference type="ARBA" id="ARBA00022448"/>
    </source>
</evidence>
<evidence type="ECO:0000313" key="8">
    <source>
        <dbReference type="Proteomes" id="UP000184387"/>
    </source>
</evidence>
<sequence length="233" mass="25158">MLDLHGVSAAYGKAEVVHGVDLHVGPGEVVSLLGPNGAGKTTLLKAIAGTVTARGSIRLDGQEMCGQPAHFRPRFGVGHCPEGRRLFAELSVLNNLRLGAFSRRDAAGVEEDLERVFGLFPRLRERAGQRVSTLSGGEQQMAAVGRAMMSRPKLLVLDEPSVGIAQRLKNLLFQAVREICRQGVSILLVEQDVRAALAVSDRVYLMESGRIAREGTREALSADDGIRRAYFGM</sequence>
<dbReference type="InterPro" id="IPR003439">
    <property type="entry name" value="ABC_transporter-like_ATP-bd"/>
</dbReference>
<proteinExistence type="inferred from homology"/>
<reference evidence="7 8" key="1">
    <citation type="submission" date="2016-11" db="EMBL/GenBank/DDBJ databases">
        <authorList>
            <person name="Jaros S."/>
            <person name="Januszkiewicz K."/>
            <person name="Wedrychowicz H."/>
        </authorList>
    </citation>
    <scope>NUCLEOTIDE SEQUENCE [LARGE SCALE GENOMIC DNA]</scope>
    <source>
        <strain evidence="7 8">DSM 14916</strain>
    </source>
</reference>
<accession>A0A1M6PTU3</accession>
<dbReference type="GO" id="GO:0015807">
    <property type="term" value="P:L-amino acid transport"/>
    <property type="evidence" value="ECO:0007669"/>
    <property type="project" value="TreeGrafter"/>
</dbReference>